<dbReference type="InterPro" id="IPR036388">
    <property type="entry name" value="WH-like_DNA-bd_sf"/>
</dbReference>
<evidence type="ECO:0008006" key="3">
    <source>
        <dbReference type="Google" id="ProtNLM"/>
    </source>
</evidence>
<comment type="caution">
    <text evidence="1">The sequence shown here is derived from an EMBL/GenBank/DDBJ whole genome shotgun (WGS) entry which is preliminary data.</text>
</comment>
<organism evidence="1 2">
    <name type="scientific">Streptomyces microflavus</name>
    <name type="common">Streptomyces lipmanii</name>
    <dbReference type="NCBI Taxonomy" id="1919"/>
    <lineage>
        <taxon>Bacteria</taxon>
        <taxon>Bacillati</taxon>
        <taxon>Actinomycetota</taxon>
        <taxon>Actinomycetes</taxon>
        <taxon>Kitasatosporales</taxon>
        <taxon>Streptomycetaceae</taxon>
        <taxon>Streptomyces</taxon>
    </lineage>
</organism>
<accession>A0A7J0CUH0</accession>
<evidence type="ECO:0000313" key="1">
    <source>
        <dbReference type="EMBL" id="GFN06171.1"/>
    </source>
</evidence>
<dbReference type="InterPro" id="IPR036390">
    <property type="entry name" value="WH_DNA-bd_sf"/>
</dbReference>
<proteinExistence type="predicted"/>
<dbReference type="EMBL" id="BLWD01000001">
    <property type="protein sequence ID" value="GFN06171.1"/>
    <property type="molecule type" value="Genomic_DNA"/>
</dbReference>
<name>A0A7J0CUH0_STRMI</name>
<reference evidence="1 2" key="1">
    <citation type="submission" date="2020-05" db="EMBL/GenBank/DDBJ databases">
        <title>Whole genome shotgun sequence of Streptomyces microflavus NBRC 13062.</title>
        <authorList>
            <person name="Komaki H."/>
            <person name="Tamura T."/>
        </authorList>
    </citation>
    <scope>NUCLEOTIDE SEQUENCE [LARGE SCALE GENOMIC DNA]</scope>
    <source>
        <strain evidence="1 2">NBRC 13062</strain>
    </source>
</reference>
<gene>
    <name evidence="1" type="ORF">Smic_47270</name>
</gene>
<dbReference type="AlphaFoldDB" id="A0A7J0CUH0"/>
<dbReference type="Proteomes" id="UP000498740">
    <property type="component" value="Unassembled WGS sequence"/>
</dbReference>
<sequence>MDSSADNPEDEAALMTDHQFTYAELAAQPAAYWTGLAYEALIGFTRDRQAERGFTQPQFWLLRNLSRNDLSPDGDGMTVPELQRAMRSYIRPEDDLTAESEVLVERGWLTRDGDGRLWITEAGEEARVGLKRHAPAIRERIHRGIDDADYVTALRVLQQMIRNTGDAPD</sequence>
<dbReference type="SUPFAM" id="SSF46785">
    <property type="entry name" value="Winged helix' DNA-binding domain"/>
    <property type="match status" value="1"/>
</dbReference>
<evidence type="ECO:0000313" key="2">
    <source>
        <dbReference type="Proteomes" id="UP000498740"/>
    </source>
</evidence>
<dbReference type="Gene3D" id="1.10.10.10">
    <property type="entry name" value="Winged helix-like DNA-binding domain superfamily/Winged helix DNA-binding domain"/>
    <property type="match status" value="1"/>
</dbReference>
<protein>
    <recommendedName>
        <fullName evidence="3">DNA-binding transcriptional regulator, MarR family</fullName>
    </recommendedName>
</protein>